<evidence type="ECO:0000313" key="1">
    <source>
        <dbReference type="EMBL" id="SDY85935.1"/>
    </source>
</evidence>
<keyword evidence="2" id="KW-1185">Reference proteome</keyword>
<name>A0A1H3NBT3_9RHOB</name>
<accession>A0A1H3NBT3</accession>
<dbReference type="AlphaFoldDB" id="A0A1H3NBT3"/>
<proteinExistence type="predicted"/>
<organism evidence="1 2">
    <name type="scientific">Lentibacter algarum</name>
    <dbReference type="NCBI Taxonomy" id="576131"/>
    <lineage>
        <taxon>Bacteria</taxon>
        <taxon>Pseudomonadati</taxon>
        <taxon>Pseudomonadota</taxon>
        <taxon>Alphaproteobacteria</taxon>
        <taxon>Rhodobacterales</taxon>
        <taxon>Roseobacteraceae</taxon>
        <taxon>Lentibacter</taxon>
    </lineage>
</organism>
<dbReference type="EMBL" id="FNPR01000006">
    <property type="protein sequence ID" value="SDY85935.1"/>
    <property type="molecule type" value="Genomic_DNA"/>
</dbReference>
<dbReference type="Proteomes" id="UP000199026">
    <property type="component" value="Unassembled WGS sequence"/>
</dbReference>
<reference evidence="1 2" key="1">
    <citation type="submission" date="2016-10" db="EMBL/GenBank/DDBJ databases">
        <authorList>
            <person name="de Groot N.N."/>
        </authorList>
    </citation>
    <scope>NUCLEOTIDE SEQUENCE [LARGE SCALE GENOMIC DNA]</scope>
    <source>
        <strain evidence="1 2">DSM 24677</strain>
    </source>
</reference>
<sequence>MSKKRLTAQPIREGIATDSGFPIVVWRDYRWNNNQISRTWFVELTSIDEAEVEIRPLDGAKQTPEGSLSVVI</sequence>
<gene>
    <name evidence="1" type="ORF">SAMN05444486_10639</name>
</gene>
<evidence type="ECO:0000313" key="2">
    <source>
        <dbReference type="Proteomes" id="UP000199026"/>
    </source>
</evidence>
<protein>
    <submittedName>
        <fullName evidence="1">Uncharacterized protein</fullName>
    </submittedName>
</protein>